<dbReference type="Gene3D" id="2.40.50.180">
    <property type="entry name" value="CheA-289, Domain 4"/>
    <property type="match status" value="1"/>
</dbReference>
<dbReference type="InterPro" id="IPR002545">
    <property type="entry name" value="CheW-lke_dom"/>
</dbReference>
<proteinExistence type="predicted"/>
<sequence length="120" mass="12652">MPGAPVCVLGLIDVRGDVVAVIDPADRFGDPVREPAMHDHLLIVNGARRKMALLANEVHGVVAPEPTDVSDAGNWLPGAGCVSGTLRGAEGLVLIHNLDAFLSLEEEDSLERALEARQNA</sequence>
<dbReference type="PANTHER" id="PTHR22617">
    <property type="entry name" value="CHEMOTAXIS SENSOR HISTIDINE KINASE-RELATED"/>
    <property type="match status" value="1"/>
</dbReference>
<organism evidence="2 3">
    <name type="scientific">Paludibacterium paludis</name>
    <dbReference type="NCBI Taxonomy" id="1225769"/>
    <lineage>
        <taxon>Bacteria</taxon>
        <taxon>Pseudomonadati</taxon>
        <taxon>Pseudomonadota</taxon>
        <taxon>Betaproteobacteria</taxon>
        <taxon>Neisseriales</taxon>
        <taxon>Chromobacteriaceae</taxon>
        <taxon>Paludibacterium</taxon>
    </lineage>
</organism>
<dbReference type="Pfam" id="PF01584">
    <property type="entry name" value="CheW"/>
    <property type="match status" value="1"/>
</dbReference>
<keyword evidence="3" id="KW-1185">Reference proteome</keyword>
<evidence type="ECO:0000259" key="1">
    <source>
        <dbReference type="PROSITE" id="PS50851"/>
    </source>
</evidence>
<feature type="domain" description="CheW-like" evidence="1">
    <location>
        <begin position="1"/>
        <end position="107"/>
    </location>
</feature>
<dbReference type="PANTHER" id="PTHR22617:SF43">
    <property type="entry name" value="PROTEIN PILI"/>
    <property type="match status" value="1"/>
</dbReference>
<dbReference type="GO" id="GO:0005829">
    <property type="term" value="C:cytosol"/>
    <property type="evidence" value="ECO:0007669"/>
    <property type="project" value="TreeGrafter"/>
</dbReference>
<dbReference type="GO" id="GO:0006935">
    <property type="term" value="P:chemotaxis"/>
    <property type="evidence" value="ECO:0007669"/>
    <property type="project" value="InterPro"/>
</dbReference>
<protein>
    <recommendedName>
        <fullName evidence="1">CheW-like domain-containing protein</fullName>
    </recommendedName>
</protein>
<dbReference type="Proteomes" id="UP000645257">
    <property type="component" value="Unassembled WGS sequence"/>
</dbReference>
<gene>
    <name evidence="2" type="ORF">GCM10011289_27400</name>
</gene>
<name>A0A918P594_9NEIS</name>
<reference evidence="2" key="1">
    <citation type="journal article" date="2014" name="Int. J. Syst. Evol. Microbiol.">
        <title>Complete genome sequence of Corynebacterium casei LMG S-19264T (=DSM 44701T), isolated from a smear-ripened cheese.</title>
        <authorList>
            <consortium name="US DOE Joint Genome Institute (JGI-PGF)"/>
            <person name="Walter F."/>
            <person name="Albersmeier A."/>
            <person name="Kalinowski J."/>
            <person name="Ruckert C."/>
        </authorList>
    </citation>
    <scope>NUCLEOTIDE SEQUENCE</scope>
    <source>
        <strain evidence="2">KCTC 32182</strain>
    </source>
</reference>
<dbReference type="AlphaFoldDB" id="A0A918P594"/>
<dbReference type="GO" id="GO:0007165">
    <property type="term" value="P:signal transduction"/>
    <property type="evidence" value="ECO:0007669"/>
    <property type="project" value="InterPro"/>
</dbReference>
<accession>A0A918P594</accession>
<evidence type="ECO:0000313" key="2">
    <source>
        <dbReference type="EMBL" id="GGY22249.1"/>
    </source>
</evidence>
<dbReference type="PROSITE" id="PS50851">
    <property type="entry name" value="CHEW"/>
    <property type="match status" value="1"/>
</dbReference>
<reference evidence="2" key="2">
    <citation type="submission" date="2020-09" db="EMBL/GenBank/DDBJ databases">
        <authorList>
            <person name="Sun Q."/>
            <person name="Kim S."/>
        </authorList>
    </citation>
    <scope>NUCLEOTIDE SEQUENCE</scope>
    <source>
        <strain evidence="2">KCTC 32182</strain>
    </source>
</reference>
<dbReference type="InterPro" id="IPR036061">
    <property type="entry name" value="CheW-like_dom_sf"/>
</dbReference>
<comment type="caution">
    <text evidence="2">The sequence shown here is derived from an EMBL/GenBank/DDBJ whole genome shotgun (WGS) entry which is preliminary data.</text>
</comment>
<dbReference type="EMBL" id="BMYX01000017">
    <property type="protein sequence ID" value="GGY22249.1"/>
    <property type="molecule type" value="Genomic_DNA"/>
</dbReference>
<evidence type="ECO:0000313" key="3">
    <source>
        <dbReference type="Proteomes" id="UP000645257"/>
    </source>
</evidence>
<dbReference type="SUPFAM" id="SSF50341">
    <property type="entry name" value="CheW-like"/>
    <property type="match status" value="1"/>
</dbReference>
<dbReference type="InterPro" id="IPR039315">
    <property type="entry name" value="CheW"/>
</dbReference>